<dbReference type="GO" id="GO:0006391">
    <property type="term" value="P:transcription initiation at mitochondrial promoter"/>
    <property type="evidence" value="ECO:0007669"/>
    <property type="project" value="TreeGrafter"/>
</dbReference>
<protein>
    <recommendedName>
        <fullName evidence="2">Mitochondrial transcription factor 1</fullName>
    </recommendedName>
</protein>
<keyword evidence="9" id="KW-1185">Reference proteome</keyword>
<dbReference type="PANTHER" id="PTHR11727">
    <property type="entry name" value="DIMETHYLADENOSINE TRANSFERASE"/>
    <property type="match status" value="1"/>
</dbReference>
<dbReference type="GO" id="GO:0032259">
    <property type="term" value="P:methylation"/>
    <property type="evidence" value="ECO:0007669"/>
    <property type="project" value="UniProtKB-KW"/>
</dbReference>
<dbReference type="GO" id="GO:0008168">
    <property type="term" value="F:methyltransferase activity"/>
    <property type="evidence" value="ECO:0007669"/>
    <property type="project" value="UniProtKB-KW"/>
</dbReference>
<sequence>MYALGGHARRTVLPRAVRSLGAQQANYATRGRPPGPPKPVKPQYANEVAAKLAADGVWNSMRAVHRGKPKHAAKNTDKYRVNVVSEKLCDDAINYIRPTLARHEGCDLIDIFPGVGIWSQKLNDVLRPRSHILMEPDEDFYKPYLQPLLDRPGTRLLPESGIIWDQLTKVLNPTVLPHQVERKYASHETPQRNDTLLVSINLCMTPKRKFRSFESLAQLVLFQLISSIRPGALFQKYGLVRMLIWAENSEKASLVPRTVQRRKKMSIEAEISTDWVCEVVGGDYDDPAVTRSNMWFRRDDSIDFESTRRTLERMREHGFVMPPGREPHHLQAYLDVEKLKADDVVGATTHSVDRPYMVELEGMEAAFANGEFAKGSKELKRYKALTYLRNFANRRSDRLVGLIDEHDAIAQAYVDAGSDEDKLAHAIRRGQAWTDKIRTFERHFRQSIVLHRDNVHVLRQDPPIMNWDRRYVEPLRASPSEFFPEAPCSLLDVQPKAAAPVLRDIGPDSSRGGDTFDQILRGISQRPMDPVVKSLGSMAPGAGDGVAPHCPSLFDPRRGGVPPGLAGLASRALNEAQLIELAYAWMKWPFRPTYAELVSRTLEESDVEDDEGRQFAASE</sequence>
<keyword evidence="4" id="KW-0808">Transferase</keyword>
<dbReference type="GO" id="GO:0034246">
    <property type="term" value="F:mitochondrial transcription factor activity"/>
    <property type="evidence" value="ECO:0007669"/>
    <property type="project" value="TreeGrafter"/>
</dbReference>
<gene>
    <name evidence="8" type="ORF">C8A01DRAFT_41253</name>
</gene>
<dbReference type="InterPro" id="IPR001737">
    <property type="entry name" value="KsgA/Erm"/>
</dbReference>
<keyword evidence="5" id="KW-0949">S-adenosyl-L-methionine</keyword>
<name>A0AAN6SM87_9PEZI</name>
<evidence type="ECO:0000256" key="3">
    <source>
        <dbReference type="ARBA" id="ARBA00022603"/>
    </source>
</evidence>
<dbReference type="GO" id="GO:0034245">
    <property type="term" value="C:mitochondrial DNA-directed RNA polymerase complex"/>
    <property type="evidence" value="ECO:0007669"/>
    <property type="project" value="TreeGrafter"/>
</dbReference>
<proteinExistence type="predicted"/>
<organism evidence="8 9">
    <name type="scientific">Parachaetomium inaequale</name>
    <dbReference type="NCBI Taxonomy" id="2588326"/>
    <lineage>
        <taxon>Eukaryota</taxon>
        <taxon>Fungi</taxon>
        <taxon>Dikarya</taxon>
        <taxon>Ascomycota</taxon>
        <taxon>Pezizomycotina</taxon>
        <taxon>Sordariomycetes</taxon>
        <taxon>Sordariomycetidae</taxon>
        <taxon>Sordariales</taxon>
        <taxon>Chaetomiaceae</taxon>
        <taxon>Parachaetomium</taxon>
    </lineage>
</organism>
<dbReference type="InterPro" id="IPR029063">
    <property type="entry name" value="SAM-dependent_MTases_sf"/>
</dbReference>
<evidence type="ECO:0000256" key="4">
    <source>
        <dbReference type="ARBA" id="ARBA00022679"/>
    </source>
</evidence>
<evidence type="ECO:0000256" key="7">
    <source>
        <dbReference type="ARBA" id="ARBA00024915"/>
    </source>
</evidence>
<evidence type="ECO:0000313" key="8">
    <source>
        <dbReference type="EMBL" id="KAK4032310.1"/>
    </source>
</evidence>
<keyword evidence="6" id="KW-0694">RNA-binding</keyword>
<dbReference type="Gene3D" id="3.40.50.150">
    <property type="entry name" value="Vaccinia Virus protein VP39"/>
    <property type="match status" value="1"/>
</dbReference>
<dbReference type="GO" id="GO:0005759">
    <property type="term" value="C:mitochondrial matrix"/>
    <property type="evidence" value="ECO:0007669"/>
    <property type="project" value="TreeGrafter"/>
</dbReference>
<accession>A0AAN6SM87</accession>
<dbReference type="Gene3D" id="1.10.8.100">
    <property type="entry name" value="Ribosomal RNA adenine dimethylase-like, domain 2"/>
    <property type="match status" value="1"/>
</dbReference>
<dbReference type="PANTHER" id="PTHR11727:SF17">
    <property type="entry name" value="DIMETHYLADENOSINE TRANSFERASE 1, MITOCHONDRIAL"/>
    <property type="match status" value="1"/>
</dbReference>
<dbReference type="AlphaFoldDB" id="A0AAN6SM87"/>
<dbReference type="SUPFAM" id="SSF53335">
    <property type="entry name" value="S-adenosyl-L-methionine-dependent methyltransferases"/>
    <property type="match status" value="1"/>
</dbReference>
<evidence type="ECO:0000256" key="5">
    <source>
        <dbReference type="ARBA" id="ARBA00022691"/>
    </source>
</evidence>
<dbReference type="EMBL" id="MU854624">
    <property type="protein sequence ID" value="KAK4032310.1"/>
    <property type="molecule type" value="Genomic_DNA"/>
</dbReference>
<reference evidence="9" key="1">
    <citation type="journal article" date="2023" name="Mol. Phylogenet. Evol.">
        <title>Genome-scale phylogeny and comparative genomics of the fungal order Sordariales.</title>
        <authorList>
            <person name="Hensen N."/>
            <person name="Bonometti L."/>
            <person name="Westerberg I."/>
            <person name="Brannstrom I.O."/>
            <person name="Guillou S."/>
            <person name="Cros-Aarteil S."/>
            <person name="Calhoun S."/>
            <person name="Haridas S."/>
            <person name="Kuo A."/>
            <person name="Mondo S."/>
            <person name="Pangilinan J."/>
            <person name="Riley R."/>
            <person name="LaButti K."/>
            <person name="Andreopoulos B."/>
            <person name="Lipzen A."/>
            <person name="Chen C."/>
            <person name="Yan M."/>
            <person name="Daum C."/>
            <person name="Ng V."/>
            <person name="Clum A."/>
            <person name="Steindorff A."/>
            <person name="Ohm R.A."/>
            <person name="Martin F."/>
            <person name="Silar P."/>
            <person name="Natvig D.O."/>
            <person name="Lalanne C."/>
            <person name="Gautier V."/>
            <person name="Ament-Velasquez S.L."/>
            <person name="Kruys A."/>
            <person name="Hutchinson M.I."/>
            <person name="Powell A.J."/>
            <person name="Barry K."/>
            <person name="Miller A.N."/>
            <person name="Grigoriev I.V."/>
            <person name="Debuchy R."/>
            <person name="Gladieux P."/>
            <person name="Hiltunen Thoren M."/>
            <person name="Johannesson H."/>
        </authorList>
    </citation>
    <scope>NUCLEOTIDE SEQUENCE [LARGE SCALE GENOMIC DNA]</scope>
    <source>
        <strain evidence="9">CBS 284.82</strain>
    </source>
</reference>
<dbReference type="Proteomes" id="UP001303115">
    <property type="component" value="Unassembled WGS sequence"/>
</dbReference>
<comment type="caution">
    <text evidence="8">The sequence shown here is derived from an EMBL/GenBank/DDBJ whole genome shotgun (WGS) entry which is preliminary data.</text>
</comment>
<dbReference type="InterPro" id="IPR023165">
    <property type="entry name" value="rRNA_Ade_diMease-like_C"/>
</dbReference>
<evidence type="ECO:0000256" key="2">
    <source>
        <dbReference type="ARBA" id="ARBA00013836"/>
    </source>
</evidence>
<evidence type="ECO:0000256" key="6">
    <source>
        <dbReference type="ARBA" id="ARBA00022884"/>
    </source>
</evidence>
<evidence type="ECO:0000256" key="1">
    <source>
        <dbReference type="ARBA" id="ARBA00004173"/>
    </source>
</evidence>
<keyword evidence="3" id="KW-0489">Methyltransferase</keyword>
<comment type="function">
    <text evidence="7">Mitochondrial transcription factor that confers selective promoter recognition on the core subunit of the yeast mitochondrial RNA polymerase. Interacts with DNA in a non-specific manner.</text>
</comment>
<evidence type="ECO:0000313" key="9">
    <source>
        <dbReference type="Proteomes" id="UP001303115"/>
    </source>
</evidence>
<dbReference type="GO" id="GO:0003723">
    <property type="term" value="F:RNA binding"/>
    <property type="evidence" value="ECO:0007669"/>
    <property type="project" value="UniProtKB-KW"/>
</dbReference>
<comment type="subcellular location">
    <subcellularLocation>
        <location evidence="1">Mitochondrion</location>
    </subcellularLocation>
</comment>